<evidence type="ECO:0000313" key="2">
    <source>
        <dbReference type="Proteomes" id="UP000245207"/>
    </source>
</evidence>
<organism evidence="1 2">
    <name type="scientific">Artemisia annua</name>
    <name type="common">Sweet wormwood</name>
    <dbReference type="NCBI Taxonomy" id="35608"/>
    <lineage>
        <taxon>Eukaryota</taxon>
        <taxon>Viridiplantae</taxon>
        <taxon>Streptophyta</taxon>
        <taxon>Embryophyta</taxon>
        <taxon>Tracheophyta</taxon>
        <taxon>Spermatophyta</taxon>
        <taxon>Magnoliopsida</taxon>
        <taxon>eudicotyledons</taxon>
        <taxon>Gunneridae</taxon>
        <taxon>Pentapetalae</taxon>
        <taxon>asterids</taxon>
        <taxon>campanulids</taxon>
        <taxon>Asterales</taxon>
        <taxon>Asteraceae</taxon>
        <taxon>Asteroideae</taxon>
        <taxon>Anthemideae</taxon>
        <taxon>Artemisiinae</taxon>
        <taxon>Artemisia</taxon>
    </lineage>
</organism>
<name>A0A2U1L9F2_ARTAN</name>
<keyword evidence="1" id="KW-0687">Ribonucleoprotein</keyword>
<sequence length="98" mass="11423">MKRGWLMYQSQYLEGKVIQKHADIDDELLDNFQMKSIDGVDDKESESDFEEIHVTGEQNANIYDAKESETVNNGYINDIKECEQTLEDKFMWGNLLPV</sequence>
<dbReference type="GO" id="GO:0005840">
    <property type="term" value="C:ribosome"/>
    <property type="evidence" value="ECO:0007669"/>
    <property type="project" value="UniProtKB-KW"/>
</dbReference>
<evidence type="ECO:0000313" key="1">
    <source>
        <dbReference type="EMBL" id="PWA45628.1"/>
    </source>
</evidence>
<dbReference type="STRING" id="35608.A0A2U1L9F2"/>
<dbReference type="AlphaFoldDB" id="A0A2U1L9F2"/>
<dbReference type="Proteomes" id="UP000245207">
    <property type="component" value="Unassembled WGS sequence"/>
</dbReference>
<keyword evidence="1" id="KW-0689">Ribosomal protein</keyword>
<accession>A0A2U1L9F2</accession>
<dbReference type="EMBL" id="PKPP01010666">
    <property type="protein sequence ID" value="PWA45628.1"/>
    <property type="molecule type" value="Genomic_DNA"/>
</dbReference>
<protein>
    <submittedName>
        <fullName evidence="1">Ribosomal protein S24/S35</fullName>
    </submittedName>
</protein>
<reference evidence="1 2" key="1">
    <citation type="journal article" date="2018" name="Mol. Plant">
        <title>The genome of Artemisia annua provides insight into the evolution of Asteraceae family and artemisinin biosynthesis.</title>
        <authorList>
            <person name="Shen Q."/>
            <person name="Zhang L."/>
            <person name="Liao Z."/>
            <person name="Wang S."/>
            <person name="Yan T."/>
            <person name="Shi P."/>
            <person name="Liu M."/>
            <person name="Fu X."/>
            <person name="Pan Q."/>
            <person name="Wang Y."/>
            <person name="Lv Z."/>
            <person name="Lu X."/>
            <person name="Zhang F."/>
            <person name="Jiang W."/>
            <person name="Ma Y."/>
            <person name="Chen M."/>
            <person name="Hao X."/>
            <person name="Li L."/>
            <person name="Tang Y."/>
            <person name="Lv G."/>
            <person name="Zhou Y."/>
            <person name="Sun X."/>
            <person name="Brodelius P.E."/>
            <person name="Rose J.K.C."/>
            <person name="Tang K."/>
        </authorList>
    </citation>
    <scope>NUCLEOTIDE SEQUENCE [LARGE SCALE GENOMIC DNA]</scope>
    <source>
        <strain evidence="2">cv. Huhao1</strain>
        <tissue evidence="1">Leaf</tissue>
    </source>
</reference>
<keyword evidence="2" id="KW-1185">Reference proteome</keyword>
<gene>
    <name evidence="1" type="ORF">CTI12_AA515920</name>
</gene>
<proteinExistence type="predicted"/>
<dbReference type="OrthoDB" id="283424at2759"/>
<comment type="caution">
    <text evidence="1">The sequence shown here is derived from an EMBL/GenBank/DDBJ whole genome shotgun (WGS) entry which is preliminary data.</text>
</comment>